<keyword evidence="7" id="KW-0456">Lyase</keyword>
<feature type="binding site" evidence="3 5">
    <location>
        <position position="17"/>
    </location>
    <ligand>
        <name>substrate</name>
    </ligand>
</feature>
<dbReference type="UniPathway" id="UPA00074">
    <property type="reaction ID" value="UER00943"/>
</dbReference>
<gene>
    <name evidence="3 7" type="primary">purE</name>
    <name evidence="7" type="ORF">ENW96_00020</name>
</gene>
<name>A0A7C3UWX7_9BACT</name>
<dbReference type="HAMAP" id="MF_01929">
    <property type="entry name" value="PurE_classI"/>
    <property type="match status" value="1"/>
</dbReference>
<dbReference type="PIRSF" id="PIRSF001338">
    <property type="entry name" value="AIR_carboxylase"/>
    <property type="match status" value="1"/>
</dbReference>
<dbReference type="InterPro" id="IPR000031">
    <property type="entry name" value="PurE_dom"/>
</dbReference>
<dbReference type="Pfam" id="PF00731">
    <property type="entry name" value="AIRC"/>
    <property type="match status" value="1"/>
</dbReference>
<keyword evidence="1 3" id="KW-0658">Purine biosynthesis</keyword>
<comment type="pathway">
    <text evidence="3 4">Purine metabolism; IMP biosynthesis via de novo pathway; 5-amino-1-(5-phospho-D-ribosyl)imidazole-4-carboxylate from 5-amino-1-(5-phospho-D-ribosyl)imidazole (N5-CAIR route): step 2/2.</text>
</comment>
<dbReference type="PANTHER" id="PTHR23046">
    <property type="entry name" value="PHOSPHORIBOSYLAMINOIMIDAZOLE CARBOXYLASE CATALYTIC SUBUNIT"/>
    <property type="match status" value="1"/>
</dbReference>
<reference evidence="7" key="1">
    <citation type="journal article" date="2020" name="mSystems">
        <title>Genome- and Community-Level Interaction Insights into Carbon Utilization and Element Cycling Functions of Hydrothermarchaeota in Hydrothermal Sediment.</title>
        <authorList>
            <person name="Zhou Z."/>
            <person name="Liu Y."/>
            <person name="Xu W."/>
            <person name="Pan J."/>
            <person name="Luo Z.H."/>
            <person name="Li M."/>
        </authorList>
    </citation>
    <scope>NUCLEOTIDE SEQUENCE [LARGE SCALE GENOMIC DNA]</scope>
    <source>
        <strain evidence="7">SpSt-897</strain>
    </source>
</reference>
<dbReference type="AlphaFoldDB" id="A0A7C3UWX7"/>
<keyword evidence="2 3" id="KW-0413">Isomerase</keyword>
<feature type="domain" description="PurE" evidence="6">
    <location>
        <begin position="6"/>
        <end position="157"/>
    </location>
</feature>
<dbReference type="GO" id="GO:0034023">
    <property type="term" value="F:5-(carboxyamino)imidazole ribonucleotide mutase activity"/>
    <property type="evidence" value="ECO:0007669"/>
    <property type="project" value="UniProtKB-UniRule"/>
</dbReference>
<proteinExistence type="inferred from homology"/>
<evidence type="ECO:0000256" key="4">
    <source>
        <dbReference type="PIRNR" id="PIRNR001338"/>
    </source>
</evidence>
<dbReference type="SUPFAM" id="SSF52255">
    <property type="entry name" value="N5-CAIR mutase (phosphoribosylaminoimidazole carboxylase, PurE)"/>
    <property type="match status" value="1"/>
</dbReference>
<feature type="binding site" evidence="3 5">
    <location>
        <position position="14"/>
    </location>
    <ligand>
        <name>substrate</name>
    </ligand>
</feature>
<evidence type="ECO:0000259" key="6">
    <source>
        <dbReference type="SMART" id="SM01001"/>
    </source>
</evidence>
<evidence type="ECO:0000256" key="2">
    <source>
        <dbReference type="ARBA" id="ARBA00023235"/>
    </source>
</evidence>
<comment type="similarity">
    <text evidence="3">Belongs to the AIR carboxylase family. Class I subfamily.</text>
</comment>
<dbReference type="InterPro" id="IPR033747">
    <property type="entry name" value="PurE_ClassI"/>
</dbReference>
<dbReference type="NCBIfam" id="TIGR01162">
    <property type="entry name" value="purE"/>
    <property type="match status" value="1"/>
</dbReference>
<dbReference type="EC" id="5.4.99.18" evidence="3 4"/>
<comment type="function">
    <text evidence="3 4">Catalyzes the conversion of N5-carboxyaminoimidazole ribonucleotide (N5-CAIR) to 4-carboxy-5-aminoimidazole ribonucleotide (CAIR).</text>
</comment>
<comment type="caution">
    <text evidence="7">The sequence shown here is derived from an EMBL/GenBank/DDBJ whole genome shotgun (WGS) entry which is preliminary data.</text>
</comment>
<dbReference type="SMART" id="SM01001">
    <property type="entry name" value="AIRC"/>
    <property type="match status" value="1"/>
</dbReference>
<evidence type="ECO:0000256" key="3">
    <source>
        <dbReference type="HAMAP-Rule" id="MF_01929"/>
    </source>
</evidence>
<evidence type="ECO:0000256" key="5">
    <source>
        <dbReference type="PIRSR" id="PIRSR001338-1"/>
    </source>
</evidence>
<organism evidence="7">
    <name type="scientific">Desulfobacca acetoxidans</name>
    <dbReference type="NCBI Taxonomy" id="60893"/>
    <lineage>
        <taxon>Bacteria</taxon>
        <taxon>Pseudomonadati</taxon>
        <taxon>Thermodesulfobacteriota</taxon>
        <taxon>Desulfobaccia</taxon>
        <taxon>Desulfobaccales</taxon>
        <taxon>Desulfobaccaceae</taxon>
        <taxon>Desulfobacca</taxon>
    </lineage>
</organism>
<dbReference type="EMBL" id="DTMF01000002">
    <property type="protein sequence ID" value="HGF32763.1"/>
    <property type="molecule type" value="Genomic_DNA"/>
</dbReference>
<feature type="binding site" evidence="3 5">
    <location>
        <position position="44"/>
    </location>
    <ligand>
        <name>substrate</name>
    </ligand>
</feature>
<dbReference type="GO" id="GO:0016829">
    <property type="term" value="F:lyase activity"/>
    <property type="evidence" value="ECO:0007669"/>
    <property type="project" value="UniProtKB-KW"/>
</dbReference>
<protein>
    <recommendedName>
        <fullName evidence="3 4">N5-carboxyaminoimidazole ribonucleotide mutase</fullName>
        <shortName evidence="3 4">N5-CAIR mutase</shortName>
        <ecNumber evidence="3 4">5.4.99.18</ecNumber>
    </recommendedName>
    <alternativeName>
        <fullName evidence="3">5-(carboxyamino)imidazole ribonucleotide mutase</fullName>
    </alternativeName>
</protein>
<dbReference type="GO" id="GO:0006189">
    <property type="term" value="P:'de novo' IMP biosynthetic process"/>
    <property type="evidence" value="ECO:0007669"/>
    <property type="project" value="UniProtKB-UniRule"/>
</dbReference>
<comment type="catalytic activity">
    <reaction evidence="3 4">
        <text>5-carboxyamino-1-(5-phospho-D-ribosyl)imidazole + H(+) = 5-amino-1-(5-phospho-D-ribosyl)imidazole-4-carboxylate</text>
        <dbReference type="Rhea" id="RHEA:13193"/>
        <dbReference type="ChEBI" id="CHEBI:15378"/>
        <dbReference type="ChEBI" id="CHEBI:58730"/>
        <dbReference type="ChEBI" id="CHEBI:77657"/>
        <dbReference type="EC" id="5.4.99.18"/>
    </reaction>
</comment>
<evidence type="ECO:0000256" key="1">
    <source>
        <dbReference type="ARBA" id="ARBA00022755"/>
    </source>
</evidence>
<dbReference type="InterPro" id="IPR024694">
    <property type="entry name" value="PurE_prokaryotes"/>
</dbReference>
<dbReference type="Gene3D" id="3.40.50.1970">
    <property type="match status" value="1"/>
</dbReference>
<dbReference type="PANTHER" id="PTHR23046:SF2">
    <property type="entry name" value="PHOSPHORIBOSYLAMINOIMIDAZOLE CARBOXYLASE"/>
    <property type="match status" value="1"/>
</dbReference>
<sequence length="172" mass="17527">MAETAPLVGIVMGSASDWPTLEAAAALLKEWGIGVEVSVASAHRSPERAQAYARMAAGRGLKIIIAAAGAAAHLAGVLAAETTLPVIGVPLPSSSLQGLDSLLATVQMPAGVPVATMALGSAGARNAALFAAQILALNDPRLQDRLKKHKLDLAAGVVQQNEKIPAEYRPQG</sequence>
<accession>A0A7C3UWX7</accession>
<evidence type="ECO:0000313" key="7">
    <source>
        <dbReference type="EMBL" id="HGF32763.1"/>
    </source>
</evidence>